<dbReference type="PANTHER" id="PTHR21320:SF3">
    <property type="entry name" value="CYTOCHROME C OXIDASE ASSEMBLY PROTEIN COX11, MITOCHONDRIAL-RELATED"/>
    <property type="match status" value="1"/>
</dbReference>
<dbReference type="EMBL" id="CM017697">
    <property type="protein sequence ID" value="TYG98137.1"/>
    <property type="molecule type" value="Genomic_DNA"/>
</dbReference>
<evidence type="ECO:0000256" key="2">
    <source>
        <dbReference type="ARBA" id="ARBA00004243"/>
    </source>
</evidence>
<evidence type="ECO:0000256" key="4">
    <source>
        <dbReference type="ARBA" id="ARBA00022989"/>
    </source>
</evidence>
<keyword evidence="4" id="KW-1133">Transmembrane helix</keyword>
<keyword evidence="7" id="KW-1185">Reference proteome</keyword>
<dbReference type="EMBL" id="CM017697">
    <property type="protein sequence ID" value="TYG98136.1"/>
    <property type="molecule type" value="Genomic_DNA"/>
</dbReference>
<name>A0A5D2EY54_GOSDA</name>
<keyword evidence="5" id="KW-0472">Membrane</keyword>
<evidence type="ECO:0000256" key="5">
    <source>
        <dbReference type="ARBA" id="ARBA00023136"/>
    </source>
</evidence>
<protein>
    <submittedName>
        <fullName evidence="6">Uncharacterized protein</fullName>
    </submittedName>
</protein>
<comment type="subcellular location">
    <subcellularLocation>
        <location evidence="2">Mitochondrion inner membrane</location>
        <topology evidence="2">Single-pass membrane protein</topology>
        <orientation evidence="2">Intermembrane side</orientation>
    </subcellularLocation>
</comment>
<dbReference type="Pfam" id="PF04442">
    <property type="entry name" value="CtaG_Cox11"/>
    <property type="match status" value="1"/>
</dbReference>
<gene>
    <name evidence="6" type="ORF">ES288_A10G093300v1</name>
</gene>
<dbReference type="GO" id="GO:0005507">
    <property type="term" value="F:copper ion binding"/>
    <property type="evidence" value="ECO:0007669"/>
    <property type="project" value="InterPro"/>
</dbReference>
<dbReference type="Gene3D" id="2.60.370.10">
    <property type="entry name" value="Ctag/Cox11"/>
    <property type="match status" value="1"/>
</dbReference>
<reference evidence="6 7" key="1">
    <citation type="submission" date="2019-06" db="EMBL/GenBank/DDBJ databases">
        <title>WGS assembly of Gossypium darwinii.</title>
        <authorList>
            <person name="Chen Z.J."/>
            <person name="Sreedasyam A."/>
            <person name="Ando A."/>
            <person name="Song Q."/>
            <person name="De L."/>
            <person name="Hulse-Kemp A."/>
            <person name="Ding M."/>
            <person name="Ye W."/>
            <person name="Kirkbride R."/>
            <person name="Jenkins J."/>
            <person name="Plott C."/>
            <person name="Lovell J."/>
            <person name="Lin Y.-M."/>
            <person name="Vaughn R."/>
            <person name="Liu B."/>
            <person name="Li W."/>
            <person name="Simpson S."/>
            <person name="Scheffler B."/>
            <person name="Saski C."/>
            <person name="Grover C."/>
            <person name="Hu G."/>
            <person name="Conover J."/>
            <person name="Carlson J."/>
            <person name="Shu S."/>
            <person name="Boston L."/>
            <person name="Williams M."/>
            <person name="Peterson D."/>
            <person name="Mcgee K."/>
            <person name="Jones D."/>
            <person name="Wendel J."/>
            <person name="Stelly D."/>
            <person name="Grimwood J."/>
            <person name="Schmutz J."/>
        </authorList>
    </citation>
    <scope>NUCLEOTIDE SEQUENCE [LARGE SCALE GENOMIC DNA]</scope>
    <source>
        <strain evidence="6">1808015.09</strain>
    </source>
</reference>
<comment type="function">
    <text evidence="1">Exerts its effect at some terminal stage of cytochrome c oxidase synthesis, probably by being involved in the insertion of the copper B into subunit I.</text>
</comment>
<evidence type="ECO:0000313" key="7">
    <source>
        <dbReference type="Proteomes" id="UP000323506"/>
    </source>
</evidence>
<dbReference type="InterPro" id="IPR007533">
    <property type="entry name" value="Cyt_c_oxidase_assmbl_CtaG"/>
</dbReference>
<sequence length="53" mass="6147">MKTEVQNITGVSTYNVTPMKVFFYIDPEFETDAQMDGINNLILSYTFFKVSEE</sequence>
<evidence type="ECO:0000256" key="3">
    <source>
        <dbReference type="ARBA" id="ARBA00022692"/>
    </source>
</evidence>
<organism evidence="6 7">
    <name type="scientific">Gossypium darwinii</name>
    <name type="common">Darwin's cotton</name>
    <name type="synonym">Gossypium barbadense var. darwinii</name>
    <dbReference type="NCBI Taxonomy" id="34276"/>
    <lineage>
        <taxon>Eukaryota</taxon>
        <taxon>Viridiplantae</taxon>
        <taxon>Streptophyta</taxon>
        <taxon>Embryophyta</taxon>
        <taxon>Tracheophyta</taxon>
        <taxon>Spermatophyta</taxon>
        <taxon>Magnoliopsida</taxon>
        <taxon>eudicotyledons</taxon>
        <taxon>Gunneridae</taxon>
        <taxon>Pentapetalae</taxon>
        <taxon>rosids</taxon>
        <taxon>malvids</taxon>
        <taxon>Malvales</taxon>
        <taxon>Malvaceae</taxon>
        <taxon>Malvoideae</taxon>
        <taxon>Gossypium</taxon>
    </lineage>
</organism>
<dbReference type="AlphaFoldDB" id="A0A5D2EY54"/>
<evidence type="ECO:0000313" key="6">
    <source>
        <dbReference type="EMBL" id="TYG98137.1"/>
    </source>
</evidence>
<dbReference type="PANTHER" id="PTHR21320">
    <property type="entry name" value="CYTOCHROME C OXIDASE ASSEMBLY PROTEIN COX11-RELATED"/>
    <property type="match status" value="1"/>
</dbReference>
<dbReference type="InterPro" id="IPR023471">
    <property type="entry name" value="CtaG/Cox11_dom_sf"/>
</dbReference>
<accession>A0A5D2EY54</accession>
<keyword evidence="3" id="KW-0812">Transmembrane</keyword>
<dbReference type="SUPFAM" id="SSF110111">
    <property type="entry name" value="Ctag/Cox11"/>
    <property type="match status" value="1"/>
</dbReference>
<proteinExistence type="predicted"/>
<dbReference type="Proteomes" id="UP000323506">
    <property type="component" value="Chromosome A10"/>
</dbReference>
<evidence type="ECO:0000256" key="1">
    <source>
        <dbReference type="ARBA" id="ARBA00004007"/>
    </source>
</evidence>
<dbReference type="GO" id="GO:0005743">
    <property type="term" value="C:mitochondrial inner membrane"/>
    <property type="evidence" value="ECO:0007669"/>
    <property type="project" value="UniProtKB-SubCell"/>
</dbReference>